<evidence type="ECO:0000313" key="2">
    <source>
        <dbReference type="EMBL" id="JAH37026.1"/>
    </source>
</evidence>
<sequence length="41" mass="4759">MLYPMYSVRVDLMLDILLCRNTMTVNVLCGFLSILFINFKG</sequence>
<reference evidence="2" key="1">
    <citation type="submission" date="2014-11" db="EMBL/GenBank/DDBJ databases">
        <authorList>
            <person name="Amaro Gonzalez C."/>
        </authorList>
    </citation>
    <scope>NUCLEOTIDE SEQUENCE</scope>
</reference>
<dbReference type="AlphaFoldDB" id="A0A0E9S6X5"/>
<feature type="transmembrane region" description="Helical" evidence="1">
    <location>
        <begin position="12"/>
        <end position="37"/>
    </location>
</feature>
<keyword evidence="1" id="KW-1133">Transmembrane helix</keyword>
<organism evidence="2">
    <name type="scientific">Anguilla anguilla</name>
    <name type="common">European freshwater eel</name>
    <name type="synonym">Muraena anguilla</name>
    <dbReference type="NCBI Taxonomy" id="7936"/>
    <lineage>
        <taxon>Eukaryota</taxon>
        <taxon>Metazoa</taxon>
        <taxon>Chordata</taxon>
        <taxon>Craniata</taxon>
        <taxon>Vertebrata</taxon>
        <taxon>Euteleostomi</taxon>
        <taxon>Actinopterygii</taxon>
        <taxon>Neopterygii</taxon>
        <taxon>Teleostei</taxon>
        <taxon>Anguilliformes</taxon>
        <taxon>Anguillidae</taxon>
        <taxon>Anguilla</taxon>
    </lineage>
</organism>
<accession>A0A0E9S6X5</accession>
<protein>
    <submittedName>
        <fullName evidence="2">Uncharacterized protein</fullName>
    </submittedName>
</protein>
<evidence type="ECO:0000256" key="1">
    <source>
        <dbReference type="SAM" id="Phobius"/>
    </source>
</evidence>
<name>A0A0E9S6X5_ANGAN</name>
<dbReference type="EMBL" id="GBXM01071551">
    <property type="protein sequence ID" value="JAH37026.1"/>
    <property type="molecule type" value="Transcribed_RNA"/>
</dbReference>
<reference evidence="2" key="2">
    <citation type="journal article" date="2015" name="Fish Shellfish Immunol.">
        <title>Early steps in the European eel (Anguilla anguilla)-Vibrio vulnificus interaction in the gills: Role of the RtxA13 toxin.</title>
        <authorList>
            <person name="Callol A."/>
            <person name="Pajuelo D."/>
            <person name="Ebbesson L."/>
            <person name="Teles M."/>
            <person name="MacKenzie S."/>
            <person name="Amaro C."/>
        </authorList>
    </citation>
    <scope>NUCLEOTIDE SEQUENCE</scope>
</reference>
<keyword evidence="1" id="KW-0472">Membrane</keyword>
<proteinExistence type="predicted"/>
<keyword evidence="1" id="KW-0812">Transmembrane</keyword>